<dbReference type="PROSITE" id="PS51683">
    <property type="entry name" value="SAM_OMT_II"/>
    <property type="match status" value="1"/>
</dbReference>
<dbReference type="Pfam" id="PF08100">
    <property type="entry name" value="Dimerisation"/>
    <property type="match status" value="1"/>
</dbReference>
<keyword evidence="3" id="KW-0949">S-adenosyl-L-methionine</keyword>
<dbReference type="InterPro" id="IPR036388">
    <property type="entry name" value="WH-like_DNA-bd_sf"/>
</dbReference>
<protein>
    <submittedName>
        <fullName evidence="7">Nuclear transport factor 2 family protein</fullName>
    </submittedName>
</protein>
<proteinExistence type="predicted"/>
<dbReference type="InterPro" id="IPR001077">
    <property type="entry name" value="COMT_C"/>
</dbReference>
<evidence type="ECO:0000259" key="4">
    <source>
        <dbReference type="Pfam" id="PF00891"/>
    </source>
</evidence>
<keyword evidence="8" id="KW-1185">Reference proteome</keyword>
<evidence type="ECO:0000256" key="1">
    <source>
        <dbReference type="ARBA" id="ARBA00022603"/>
    </source>
</evidence>
<feature type="domain" description="O-methyltransferase dimerisation" evidence="5">
    <location>
        <begin position="155"/>
        <end position="231"/>
    </location>
</feature>
<evidence type="ECO:0000259" key="5">
    <source>
        <dbReference type="Pfam" id="PF08100"/>
    </source>
</evidence>
<organism evidence="7 8">
    <name type="scientific">Pendulispora albinea</name>
    <dbReference type="NCBI Taxonomy" id="2741071"/>
    <lineage>
        <taxon>Bacteria</taxon>
        <taxon>Pseudomonadati</taxon>
        <taxon>Myxococcota</taxon>
        <taxon>Myxococcia</taxon>
        <taxon>Myxococcales</taxon>
        <taxon>Sorangiineae</taxon>
        <taxon>Pendulisporaceae</taxon>
        <taxon>Pendulispora</taxon>
    </lineage>
</organism>
<dbReference type="InterPro" id="IPR036390">
    <property type="entry name" value="WH_DNA-bd_sf"/>
</dbReference>
<dbReference type="SUPFAM" id="SSF46785">
    <property type="entry name" value="Winged helix' DNA-binding domain"/>
    <property type="match status" value="1"/>
</dbReference>
<dbReference type="EMBL" id="CP089984">
    <property type="protein sequence ID" value="WXB12223.1"/>
    <property type="molecule type" value="Genomic_DNA"/>
</dbReference>
<dbReference type="Gene3D" id="1.10.287.1350">
    <property type="match status" value="1"/>
</dbReference>
<dbReference type="Gene3D" id="1.10.10.10">
    <property type="entry name" value="Winged helix-like DNA-binding domain superfamily/Winged helix DNA-binding domain"/>
    <property type="match status" value="1"/>
</dbReference>
<dbReference type="InterPro" id="IPR016461">
    <property type="entry name" value="COMT-like"/>
</dbReference>
<dbReference type="CDD" id="cd02440">
    <property type="entry name" value="AdoMet_MTases"/>
    <property type="match status" value="1"/>
</dbReference>
<dbReference type="InterPro" id="IPR029063">
    <property type="entry name" value="SAM-dependent_MTases_sf"/>
</dbReference>
<gene>
    <name evidence="7" type="ORF">LZC94_30760</name>
</gene>
<dbReference type="Proteomes" id="UP001370348">
    <property type="component" value="Chromosome"/>
</dbReference>
<name>A0ABZ2LQP7_9BACT</name>
<evidence type="ECO:0000313" key="7">
    <source>
        <dbReference type="EMBL" id="WXB12223.1"/>
    </source>
</evidence>
<dbReference type="Gene3D" id="3.40.50.150">
    <property type="entry name" value="Vaccinia Virus protein VP39"/>
    <property type="match status" value="1"/>
</dbReference>
<keyword evidence="2" id="KW-0808">Transferase</keyword>
<evidence type="ECO:0000259" key="6">
    <source>
        <dbReference type="Pfam" id="PF12680"/>
    </source>
</evidence>
<evidence type="ECO:0000313" key="8">
    <source>
        <dbReference type="Proteomes" id="UP001370348"/>
    </source>
</evidence>
<dbReference type="PANTHER" id="PTHR43712:SF2">
    <property type="entry name" value="O-METHYLTRANSFERASE CICE"/>
    <property type="match status" value="1"/>
</dbReference>
<dbReference type="RefSeq" id="WP_394821837.1">
    <property type="nucleotide sequence ID" value="NZ_CP089984.1"/>
</dbReference>
<keyword evidence="1" id="KW-0489">Methyltransferase</keyword>
<dbReference type="Pfam" id="PF12680">
    <property type="entry name" value="SnoaL_2"/>
    <property type="match status" value="1"/>
</dbReference>
<dbReference type="InterPro" id="IPR032710">
    <property type="entry name" value="NTF2-like_dom_sf"/>
</dbReference>
<dbReference type="SUPFAM" id="SSF54427">
    <property type="entry name" value="NTF2-like"/>
    <property type="match status" value="1"/>
</dbReference>
<dbReference type="InterPro" id="IPR037401">
    <property type="entry name" value="SnoaL-like"/>
</dbReference>
<sequence>MPTHADLIRASYEAFRRGDLDAALALFAPDISWTHPDGMADFGLGGTKIGHAQVLAFMKHARTVFSEIRPMPREFLEDGNRVIVLGTHHMRAAKTGRACTLEFVHSWVLENGKATHFTDYHDTTPLRGLFDPVEPEASALAPAQAGDPVLASLLELNDGLLKARAAQLAAELGVADLLTGGPRTSDELAASTKSHPRALYRLLRTLAACGVFTEVEPGRFAQTPASAYLAKDHPQSVHGWFVTGSSFGRAFADAMHSMRTCEPAFPLAHGESLFTYLRSRPELGATFDAAMADISRIESANVIRAYDFSRARKLVDVGGGTGTLLCAILDAAPNATGLILDQPQLGAGATQVLGAKGLSERASFVGGDFFKEVPAGADTYLLKWILHDWSDEQSIAILRNIRRAMSADGRLLLIEHVVPLGDKPHLCKIRDFAMLVVLGGQERTIQEYSALLSAAGLQVTSVTETETGQSIIESRPAPIEASPAH</sequence>
<reference evidence="7 8" key="1">
    <citation type="submission" date="2021-12" db="EMBL/GenBank/DDBJ databases">
        <title>Discovery of the Pendulisporaceae a myxobacterial family with distinct sporulation behavior and unique specialized metabolism.</title>
        <authorList>
            <person name="Garcia R."/>
            <person name="Popoff A."/>
            <person name="Bader C.D."/>
            <person name="Loehr J."/>
            <person name="Walesch S."/>
            <person name="Walt C."/>
            <person name="Boldt J."/>
            <person name="Bunk B."/>
            <person name="Haeckl F.J.F.P.J."/>
            <person name="Gunesch A.P."/>
            <person name="Birkelbach J."/>
            <person name="Nuebel U."/>
            <person name="Pietschmann T."/>
            <person name="Bach T."/>
            <person name="Mueller R."/>
        </authorList>
    </citation>
    <scope>NUCLEOTIDE SEQUENCE [LARGE SCALE GENOMIC DNA]</scope>
    <source>
        <strain evidence="7 8">MSr11954</strain>
    </source>
</reference>
<accession>A0ABZ2LQP7</accession>
<dbReference type="Gene3D" id="3.10.450.50">
    <property type="match status" value="1"/>
</dbReference>
<evidence type="ECO:0000256" key="3">
    <source>
        <dbReference type="ARBA" id="ARBA00022691"/>
    </source>
</evidence>
<evidence type="ECO:0000256" key="2">
    <source>
        <dbReference type="ARBA" id="ARBA00022679"/>
    </source>
</evidence>
<feature type="domain" description="SnoaL-like" evidence="6">
    <location>
        <begin position="8"/>
        <end position="116"/>
    </location>
</feature>
<feature type="domain" description="O-methyltransferase C-terminal" evidence="4">
    <location>
        <begin position="253"/>
        <end position="457"/>
    </location>
</feature>
<dbReference type="InterPro" id="IPR012967">
    <property type="entry name" value="COMT_dimerisation"/>
</dbReference>
<dbReference type="Pfam" id="PF00891">
    <property type="entry name" value="Methyltransf_2"/>
    <property type="match status" value="1"/>
</dbReference>
<dbReference type="PANTHER" id="PTHR43712">
    <property type="entry name" value="PUTATIVE (AFU_ORTHOLOGUE AFUA_4G14580)-RELATED"/>
    <property type="match status" value="1"/>
</dbReference>
<dbReference type="SUPFAM" id="SSF53335">
    <property type="entry name" value="S-adenosyl-L-methionine-dependent methyltransferases"/>
    <property type="match status" value="1"/>
</dbReference>